<dbReference type="PANTHER" id="PTHR43133">
    <property type="entry name" value="RNA POLYMERASE ECF-TYPE SIGMA FACTO"/>
    <property type="match status" value="1"/>
</dbReference>
<evidence type="ECO:0000313" key="8">
    <source>
        <dbReference type="EMBL" id="EMY70171.1"/>
    </source>
</evidence>
<evidence type="ECO:0000256" key="3">
    <source>
        <dbReference type="ARBA" id="ARBA00023082"/>
    </source>
</evidence>
<dbReference type="InterPro" id="IPR013325">
    <property type="entry name" value="RNA_pol_sigma_r2"/>
</dbReference>
<comment type="caution">
    <text evidence="8">The sequence shown here is derived from an EMBL/GenBank/DDBJ whole genome shotgun (WGS) entry which is preliminary data.</text>
</comment>
<dbReference type="Gene3D" id="1.10.10.10">
    <property type="entry name" value="Winged helix-like DNA-binding domain superfamily/Winged helix DNA-binding domain"/>
    <property type="match status" value="1"/>
</dbReference>
<dbReference type="RefSeq" id="WP_002980718.1">
    <property type="nucleotide sequence ID" value="NZ_AOGY02000039.1"/>
</dbReference>
<dbReference type="SUPFAM" id="SSF88659">
    <property type="entry name" value="Sigma3 and sigma4 domains of RNA polymerase sigma factors"/>
    <property type="match status" value="1"/>
</dbReference>
<keyword evidence="2" id="KW-0805">Transcription regulation</keyword>
<comment type="similarity">
    <text evidence="1">Belongs to the sigma-70 factor family. ECF subfamily.</text>
</comment>
<dbReference type="EMBL" id="AOGY02000039">
    <property type="protein sequence ID" value="EMY70171.1"/>
    <property type="molecule type" value="Genomic_DNA"/>
</dbReference>
<sequence length="281" mass="32700">MKTNLPEEIQRIERARTGDRRALESLLSEVQTWIYNVIRRILLNPQESEDVTQEVLLKIATNLAAYDPMRASFRTWAYRIAVNHALNGKRGHLEEITTGFSGYAKELEKMPDIEIPTNELSNPENLILVEEAKASCTLGMLLCLDREQRISLILADLMGLSDHDSSELLGISNEAFRKRLSRARKDLYTFMDDKCGLMNEKNPCRCSKKMKSFQNNGWIDPNLPRFSMPHVRRLKEQVGEIQCEYEDYRRLDYQQIFRDHPYFETPPKILEELLTKYSPAV</sequence>
<dbReference type="AlphaFoldDB" id="N1WE54"/>
<dbReference type="Pfam" id="PF04542">
    <property type="entry name" value="Sigma70_r2"/>
    <property type="match status" value="1"/>
</dbReference>
<dbReference type="InterPro" id="IPR039425">
    <property type="entry name" value="RNA_pol_sigma-70-like"/>
</dbReference>
<evidence type="ECO:0000259" key="6">
    <source>
        <dbReference type="Pfam" id="PF04542"/>
    </source>
</evidence>
<dbReference type="GO" id="GO:0003677">
    <property type="term" value="F:DNA binding"/>
    <property type="evidence" value="ECO:0007669"/>
    <property type="project" value="UniProtKB-KW"/>
</dbReference>
<evidence type="ECO:0000256" key="2">
    <source>
        <dbReference type="ARBA" id="ARBA00023015"/>
    </source>
</evidence>
<name>N1WE54_9LEPT</name>
<evidence type="ECO:0000256" key="1">
    <source>
        <dbReference type="ARBA" id="ARBA00010641"/>
    </source>
</evidence>
<dbReference type="GO" id="GO:0006352">
    <property type="term" value="P:DNA-templated transcription initiation"/>
    <property type="evidence" value="ECO:0007669"/>
    <property type="project" value="InterPro"/>
</dbReference>
<organism evidence="8 9">
    <name type="scientific">Leptospira vanthielii serovar Holland str. Waz Holland = ATCC 700522</name>
    <dbReference type="NCBI Taxonomy" id="1218591"/>
    <lineage>
        <taxon>Bacteria</taxon>
        <taxon>Pseudomonadati</taxon>
        <taxon>Spirochaetota</taxon>
        <taxon>Spirochaetia</taxon>
        <taxon>Leptospirales</taxon>
        <taxon>Leptospiraceae</taxon>
        <taxon>Leptospira</taxon>
    </lineage>
</organism>
<dbReference type="NCBIfam" id="TIGR02937">
    <property type="entry name" value="sigma70-ECF"/>
    <property type="match status" value="1"/>
</dbReference>
<reference evidence="8 9" key="1">
    <citation type="submission" date="2013-03" db="EMBL/GenBank/DDBJ databases">
        <authorList>
            <person name="Harkins D.M."/>
            <person name="Durkin A.S."/>
            <person name="Brinkac L.M."/>
            <person name="Haft D.H."/>
            <person name="Selengut J.D."/>
            <person name="Sanka R."/>
            <person name="DePew J."/>
            <person name="Purushe J."/>
            <person name="Galloway R.L."/>
            <person name="Vinetz J.M."/>
            <person name="Sutton G.G."/>
            <person name="Nierman W.C."/>
            <person name="Fouts D.E."/>
        </authorList>
    </citation>
    <scope>NUCLEOTIDE SEQUENCE [LARGE SCALE GENOMIC DNA]</scope>
    <source>
        <strain evidence="8 9">Waz Holland</strain>
    </source>
</reference>
<evidence type="ECO:0000259" key="7">
    <source>
        <dbReference type="Pfam" id="PF08281"/>
    </source>
</evidence>
<dbReference type="GO" id="GO:0016987">
    <property type="term" value="F:sigma factor activity"/>
    <property type="evidence" value="ECO:0007669"/>
    <property type="project" value="UniProtKB-KW"/>
</dbReference>
<keyword evidence="3" id="KW-0731">Sigma factor</keyword>
<feature type="domain" description="RNA polymerase sigma-70 region 2" evidence="6">
    <location>
        <begin position="28"/>
        <end position="90"/>
    </location>
</feature>
<accession>N1WE54</accession>
<dbReference type="Proteomes" id="UP000012227">
    <property type="component" value="Unassembled WGS sequence"/>
</dbReference>
<dbReference type="SUPFAM" id="SSF88946">
    <property type="entry name" value="Sigma2 domain of RNA polymerase sigma factors"/>
    <property type="match status" value="1"/>
</dbReference>
<dbReference type="STRING" id="1218591.LEP1GSC199_1244"/>
<feature type="domain" description="RNA polymerase sigma factor 70 region 4 type 2" evidence="7">
    <location>
        <begin position="140"/>
        <end position="187"/>
    </location>
</feature>
<protein>
    <submittedName>
        <fullName evidence="8">Sigma-70 region 2</fullName>
    </submittedName>
</protein>
<dbReference type="InterPro" id="IPR013324">
    <property type="entry name" value="RNA_pol_sigma_r3/r4-like"/>
</dbReference>
<evidence type="ECO:0000256" key="4">
    <source>
        <dbReference type="ARBA" id="ARBA00023125"/>
    </source>
</evidence>
<dbReference type="InterPro" id="IPR013249">
    <property type="entry name" value="RNA_pol_sigma70_r4_t2"/>
</dbReference>
<dbReference type="Pfam" id="PF08281">
    <property type="entry name" value="Sigma70_r4_2"/>
    <property type="match status" value="1"/>
</dbReference>
<proteinExistence type="inferred from homology"/>
<dbReference type="InterPro" id="IPR014284">
    <property type="entry name" value="RNA_pol_sigma-70_dom"/>
</dbReference>
<dbReference type="PANTHER" id="PTHR43133:SF8">
    <property type="entry name" value="RNA POLYMERASE SIGMA FACTOR HI_1459-RELATED"/>
    <property type="match status" value="1"/>
</dbReference>
<evidence type="ECO:0000256" key="5">
    <source>
        <dbReference type="ARBA" id="ARBA00023163"/>
    </source>
</evidence>
<keyword evidence="4" id="KW-0238">DNA-binding</keyword>
<dbReference type="InterPro" id="IPR007627">
    <property type="entry name" value="RNA_pol_sigma70_r2"/>
</dbReference>
<gene>
    <name evidence="8" type="ORF">LEP1GSC199_1244</name>
</gene>
<evidence type="ECO:0000313" key="9">
    <source>
        <dbReference type="Proteomes" id="UP000012227"/>
    </source>
</evidence>
<dbReference type="Gene3D" id="1.10.1740.10">
    <property type="match status" value="1"/>
</dbReference>
<dbReference type="InterPro" id="IPR036388">
    <property type="entry name" value="WH-like_DNA-bd_sf"/>
</dbReference>
<keyword evidence="5" id="KW-0804">Transcription</keyword>